<evidence type="ECO:0000313" key="1">
    <source>
        <dbReference type="EMBL" id="ABM78456.1"/>
    </source>
</evidence>
<dbReference type="Pfam" id="PF14105">
    <property type="entry name" value="DUF4278"/>
    <property type="match status" value="1"/>
</dbReference>
<proteinExistence type="predicted"/>
<dbReference type="EMBL" id="CP000554">
    <property type="protein sequence ID" value="ABM78456.1"/>
    <property type="molecule type" value="Genomic_DNA"/>
</dbReference>
<dbReference type="InterPro" id="IPR025458">
    <property type="entry name" value="DUF4278"/>
</dbReference>
<dbReference type="HOGENOM" id="CLU_186204_1_0_3"/>
<evidence type="ECO:0008006" key="3">
    <source>
        <dbReference type="Google" id="ProtNLM"/>
    </source>
</evidence>
<accession>A2CAE6</accession>
<gene>
    <name evidence="1" type="ordered locus">P9303_17121</name>
</gene>
<organism evidence="1 2">
    <name type="scientific">Prochlorococcus marinus (strain MIT 9303)</name>
    <dbReference type="NCBI Taxonomy" id="59922"/>
    <lineage>
        <taxon>Bacteria</taxon>
        <taxon>Bacillati</taxon>
        <taxon>Cyanobacteriota</taxon>
        <taxon>Cyanophyceae</taxon>
        <taxon>Synechococcales</taxon>
        <taxon>Prochlorococcaceae</taxon>
        <taxon>Prochlorococcus</taxon>
    </lineage>
</organism>
<dbReference type="AlphaFoldDB" id="A2CAE6"/>
<protein>
    <recommendedName>
        <fullName evidence="3">DUF4278 domain-containing protein</fullName>
    </recommendedName>
</protein>
<dbReference type="KEGG" id="pmf:P9303_17121"/>
<name>A2CAE6_PROM3</name>
<sequence length="68" mass="7951">MERGLGRHFGLSIMTTLLYRGQQYAQHKEVAPKQLVELTYRRTVYANNKLKAAQAHPVLTYRGQEYQK</sequence>
<dbReference type="Proteomes" id="UP000002274">
    <property type="component" value="Chromosome"/>
</dbReference>
<dbReference type="STRING" id="59922.P9303_17121"/>
<evidence type="ECO:0000313" key="2">
    <source>
        <dbReference type="Proteomes" id="UP000002274"/>
    </source>
</evidence>
<reference evidence="1 2" key="1">
    <citation type="journal article" date="2007" name="PLoS Genet.">
        <title>Patterns and implications of gene gain and loss in the evolution of Prochlorococcus.</title>
        <authorList>
            <person name="Kettler G.C."/>
            <person name="Martiny A.C."/>
            <person name="Huang K."/>
            <person name="Zucker J."/>
            <person name="Coleman M.L."/>
            <person name="Rodrigue S."/>
            <person name="Chen F."/>
            <person name="Lapidus A."/>
            <person name="Ferriera S."/>
            <person name="Johnson J."/>
            <person name="Steglich C."/>
            <person name="Church G.M."/>
            <person name="Richardson P."/>
            <person name="Chisholm S.W."/>
        </authorList>
    </citation>
    <scope>NUCLEOTIDE SEQUENCE [LARGE SCALE GENOMIC DNA]</scope>
    <source>
        <strain evidence="1 2">MIT 9303</strain>
    </source>
</reference>